<accession>A0A654KH72</accession>
<dbReference type="InterPro" id="IPR036249">
    <property type="entry name" value="Thioredoxin-like_sf"/>
</dbReference>
<dbReference type="PANTHER" id="PTHR42852">
    <property type="entry name" value="THIOL:DISULFIDE INTERCHANGE PROTEIN DSBE"/>
    <property type="match status" value="1"/>
</dbReference>
<dbReference type="EMBL" id="CP002456">
    <property type="protein sequence ID" value="ADU91781.1"/>
    <property type="molecule type" value="Genomic_DNA"/>
</dbReference>
<organism evidence="2 3">
    <name type="scientific">Taylorella equigenitalis (strain MCE9)</name>
    <dbReference type="NCBI Taxonomy" id="937774"/>
    <lineage>
        <taxon>Bacteria</taxon>
        <taxon>Pseudomonadati</taxon>
        <taxon>Pseudomonadota</taxon>
        <taxon>Betaproteobacteria</taxon>
        <taxon>Burkholderiales</taxon>
        <taxon>Alcaligenaceae</taxon>
        <taxon>Taylorella</taxon>
    </lineage>
</organism>
<proteinExistence type="predicted"/>
<dbReference type="InterPro" id="IPR013766">
    <property type="entry name" value="Thioredoxin_domain"/>
</dbReference>
<dbReference type="Gene3D" id="3.40.30.10">
    <property type="entry name" value="Glutaredoxin"/>
    <property type="match status" value="1"/>
</dbReference>
<feature type="domain" description="Thioredoxin" evidence="1">
    <location>
        <begin position="22"/>
        <end position="164"/>
    </location>
</feature>
<name>A0A654KH72_TAYEM</name>
<dbReference type="SUPFAM" id="SSF52833">
    <property type="entry name" value="Thioredoxin-like"/>
    <property type="match status" value="1"/>
</dbReference>
<dbReference type="PROSITE" id="PS51352">
    <property type="entry name" value="THIOREDOXIN_2"/>
    <property type="match status" value="1"/>
</dbReference>
<dbReference type="GO" id="GO:0016491">
    <property type="term" value="F:oxidoreductase activity"/>
    <property type="evidence" value="ECO:0007669"/>
    <property type="project" value="InterPro"/>
</dbReference>
<evidence type="ECO:0000313" key="3">
    <source>
        <dbReference type="Proteomes" id="UP000007472"/>
    </source>
</evidence>
<evidence type="ECO:0000259" key="1">
    <source>
        <dbReference type="PROSITE" id="PS51352"/>
    </source>
</evidence>
<evidence type="ECO:0000313" key="2">
    <source>
        <dbReference type="EMBL" id="ADU91781.1"/>
    </source>
</evidence>
<reference evidence="2 3" key="1">
    <citation type="journal article" date="2011" name="J. Bacteriol.">
        <title>Genome sequence of Taylorella equigenitalis MCE9, the causative agent of contagious equine metritis.</title>
        <authorList>
            <person name="Hebert L."/>
            <person name="Moumen B."/>
            <person name="Duquesne F."/>
            <person name="Breuil M.F."/>
            <person name="Laugier C."/>
            <person name="Batto J.M."/>
            <person name="Renault P."/>
            <person name="Petry S."/>
        </authorList>
    </citation>
    <scope>NUCLEOTIDE SEQUENCE [LARGE SCALE GENOMIC DNA]</scope>
    <source>
        <strain evidence="2 3">MCE9</strain>
    </source>
</reference>
<dbReference type="CDD" id="cd02966">
    <property type="entry name" value="TlpA_like_family"/>
    <property type="match status" value="1"/>
</dbReference>
<dbReference type="AlphaFoldDB" id="A0A654KH72"/>
<dbReference type="InterPro" id="IPR013740">
    <property type="entry name" value="Redoxin"/>
</dbReference>
<sequence>MNKYLLPAVTLVLMLVAGVYFVFRGDTSEQANMDYSLISGEKITHSDLKGKVSLIKFWATTCTTCVAQMPDDIKYYEKYSPQGFEVVAVAMKYDNLDAIKNFASDRKLPFKVAYDQDGSLAKSYGGVRFTPVMFLLDRKGEVVKSFAGKYNHEDFIKTLEDTLKNS</sequence>
<dbReference type="Proteomes" id="UP000007472">
    <property type="component" value="Chromosome"/>
</dbReference>
<dbReference type="Pfam" id="PF08534">
    <property type="entry name" value="Redoxin"/>
    <property type="match status" value="1"/>
</dbReference>
<dbReference type="KEGG" id="teq:TEQUI_0843"/>
<dbReference type="PANTHER" id="PTHR42852:SF18">
    <property type="entry name" value="CHROMOSOME UNDETERMINED SCAFFOLD_47, WHOLE GENOME SHOTGUN SEQUENCE"/>
    <property type="match status" value="1"/>
</dbReference>
<dbReference type="InterPro" id="IPR050553">
    <property type="entry name" value="Thioredoxin_ResA/DsbE_sf"/>
</dbReference>
<gene>
    <name evidence="2" type="ordered locus">TEQUI_0843</name>
</gene>
<protein>
    <submittedName>
        <fullName evidence="2">Redoxin domain protein</fullName>
    </submittedName>
</protein>